<evidence type="ECO:0000256" key="1">
    <source>
        <dbReference type="SAM" id="Phobius"/>
    </source>
</evidence>
<reference evidence="2" key="1">
    <citation type="submission" date="2021-07" db="EMBL/GenBank/DDBJ databases">
        <title>Draft genome of Mortierella alpina, strain LL118, isolated from an aspen leaf litter sample.</title>
        <authorList>
            <person name="Yang S."/>
            <person name="Vinatzer B.A."/>
        </authorList>
    </citation>
    <scope>NUCLEOTIDE SEQUENCE</scope>
    <source>
        <strain evidence="2">LL118</strain>
    </source>
</reference>
<evidence type="ECO:0000313" key="3">
    <source>
        <dbReference type="Proteomes" id="UP000717515"/>
    </source>
</evidence>
<keyword evidence="1" id="KW-1133">Transmembrane helix</keyword>
<sequence>MGGPSDPSQVSRILTCFTPTTVSANFAMDAPHTYMNPHQAQTDAVPITRILGIVAVGFTLISAVLFLCINWIIRVGKAEHAEKQKKLARKQE</sequence>
<keyword evidence="1" id="KW-0472">Membrane</keyword>
<gene>
    <name evidence="2" type="ORF">KVV02_005590</name>
</gene>
<comment type="caution">
    <text evidence="2">The sequence shown here is derived from an EMBL/GenBank/DDBJ whole genome shotgun (WGS) entry which is preliminary data.</text>
</comment>
<protein>
    <submittedName>
        <fullName evidence="2">Uncharacterized protein</fullName>
    </submittedName>
</protein>
<keyword evidence="1" id="KW-0812">Transmembrane</keyword>
<dbReference type="Proteomes" id="UP000717515">
    <property type="component" value="Unassembled WGS sequence"/>
</dbReference>
<evidence type="ECO:0000313" key="2">
    <source>
        <dbReference type="EMBL" id="KAG9322106.1"/>
    </source>
</evidence>
<proteinExistence type="predicted"/>
<feature type="transmembrane region" description="Helical" evidence="1">
    <location>
        <begin position="50"/>
        <end position="73"/>
    </location>
</feature>
<dbReference type="EMBL" id="JAIFTL010000166">
    <property type="protein sequence ID" value="KAG9322106.1"/>
    <property type="molecule type" value="Genomic_DNA"/>
</dbReference>
<name>A0A9P8A449_MORAP</name>
<accession>A0A9P8A449</accession>
<organism evidence="2 3">
    <name type="scientific">Mortierella alpina</name>
    <name type="common">Oleaginous fungus</name>
    <name type="synonym">Mortierella renispora</name>
    <dbReference type="NCBI Taxonomy" id="64518"/>
    <lineage>
        <taxon>Eukaryota</taxon>
        <taxon>Fungi</taxon>
        <taxon>Fungi incertae sedis</taxon>
        <taxon>Mucoromycota</taxon>
        <taxon>Mortierellomycotina</taxon>
        <taxon>Mortierellomycetes</taxon>
        <taxon>Mortierellales</taxon>
        <taxon>Mortierellaceae</taxon>
        <taxon>Mortierella</taxon>
    </lineage>
</organism>
<dbReference type="AlphaFoldDB" id="A0A9P8A449"/>